<keyword evidence="2" id="KW-0472">Membrane</keyword>
<feature type="transmembrane region" description="Helical" evidence="2">
    <location>
        <begin position="7"/>
        <end position="33"/>
    </location>
</feature>
<feature type="compositionally biased region" description="Low complexity" evidence="1">
    <location>
        <begin position="226"/>
        <end position="246"/>
    </location>
</feature>
<keyword evidence="4" id="KW-1185">Reference proteome</keyword>
<evidence type="ECO:0000313" key="3">
    <source>
        <dbReference type="EMBL" id="BEI91261.1"/>
    </source>
</evidence>
<dbReference type="Proteomes" id="UP001233271">
    <property type="component" value="Chromosome 4"/>
</dbReference>
<evidence type="ECO:0000256" key="1">
    <source>
        <dbReference type="SAM" id="MobiDB-lite"/>
    </source>
</evidence>
<dbReference type="EMBL" id="AP028215">
    <property type="protein sequence ID" value="BEI91261.1"/>
    <property type="molecule type" value="Genomic_DNA"/>
</dbReference>
<feature type="region of interest" description="Disordered" evidence="1">
    <location>
        <begin position="400"/>
        <end position="421"/>
    </location>
</feature>
<proteinExistence type="predicted"/>
<sequence length="614" mass="67638">MKPSTALAILYGLNLVTALVGAGFLAAFLGQLYAEDPLIVFQLPVAIWVNGVAAFFGILIFYLVTWLIMRATHFESGLSSVVGDTFAVLFFVLTGVAATAGLTGENVFRLNCREQPMWSDVLALCLPAAIGAAIAWGQVGLLLLTLAFIIVTMRDYPEGWKESMYSLSHPRRVKPVIHLDKDNSNSPASSFGSPYSTMERKPLVGLIPEYPPRRAPGRDCTRRSGSESSGSIISPISPLSPASPSEGWPSRWGSPPGQWPTRLPPGGIYSAYADAVPTQSYWRDDPAIPRPQPSLDMDRDRRYYRPSLDLERLITPPSPARSRTSSQGYVDWPPLSPRRSAQSLSPPARLANPPPLPPLPAYAQHLQTAPYESGFGARQRSDSASSQPSTLEKEYMAAANCDPKLRRQRQRSDSASSRPSLLEKEYMAAALGRPLSGDFETASVSSNAPSCLQTNIYTPDRFTYTYEKARLSPQSLTPPRSAPSTPRTRREFRLYGNDLPPLPPPWGVDNAAREKEHQRELERATKADMIARAHRKLSQEIERAGPSRRTSQLPSSPVPAQNVDHSEFGYPSEAIRPKETMLLPKPTSVGEALGMPLPRDEWEVRVKRPPGFRV</sequence>
<protein>
    <submittedName>
        <fullName evidence="3">Uncharacterized protein</fullName>
    </submittedName>
</protein>
<name>A0AA48QVF7_9TREE</name>
<dbReference type="AlphaFoldDB" id="A0AA48QVF7"/>
<feature type="region of interest" description="Disordered" evidence="1">
    <location>
        <begin position="207"/>
        <end position="265"/>
    </location>
</feature>
<evidence type="ECO:0000313" key="4">
    <source>
        <dbReference type="Proteomes" id="UP001233271"/>
    </source>
</evidence>
<dbReference type="GeneID" id="85495131"/>
<dbReference type="RefSeq" id="XP_060456526.1">
    <property type="nucleotide sequence ID" value="XM_060599875.1"/>
</dbReference>
<dbReference type="KEGG" id="ccac:CcaHIS019_0400810"/>
<feature type="compositionally biased region" description="Basic and acidic residues" evidence="1">
    <location>
        <begin position="216"/>
        <end position="225"/>
    </location>
</feature>
<accession>A0AA48QVF7</accession>
<feature type="region of interest" description="Disordered" evidence="1">
    <location>
        <begin position="538"/>
        <end position="594"/>
    </location>
</feature>
<feature type="compositionally biased region" description="Polar residues" evidence="1">
    <location>
        <begin position="548"/>
        <end position="559"/>
    </location>
</feature>
<evidence type="ECO:0000256" key="2">
    <source>
        <dbReference type="SAM" id="Phobius"/>
    </source>
</evidence>
<feature type="region of interest" description="Disordered" evidence="1">
    <location>
        <begin position="281"/>
        <end position="300"/>
    </location>
</feature>
<gene>
    <name evidence="3" type="ORF">CcaverHIS019_0400810</name>
</gene>
<organism evidence="3 4">
    <name type="scientific">Cutaneotrichosporon cavernicola</name>
    <dbReference type="NCBI Taxonomy" id="279322"/>
    <lineage>
        <taxon>Eukaryota</taxon>
        <taxon>Fungi</taxon>
        <taxon>Dikarya</taxon>
        <taxon>Basidiomycota</taxon>
        <taxon>Agaricomycotina</taxon>
        <taxon>Tremellomycetes</taxon>
        <taxon>Trichosporonales</taxon>
        <taxon>Trichosporonaceae</taxon>
        <taxon>Cutaneotrichosporon</taxon>
    </lineage>
</organism>
<feature type="transmembrane region" description="Helical" evidence="2">
    <location>
        <begin position="81"/>
        <end position="101"/>
    </location>
</feature>
<feature type="region of interest" description="Disordered" evidence="1">
    <location>
        <begin position="307"/>
        <end position="362"/>
    </location>
</feature>
<reference evidence="3" key="1">
    <citation type="journal article" date="2023" name="BMC Genomics">
        <title>Chromosome-level genome assemblies of Cutaneotrichosporon spp. (Trichosporonales, Basidiomycota) reveal imbalanced evolution between nucleotide sequences and chromosome synteny.</title>
        <authorList>
            <person name="Kobayashi Y."/>
            <person name="Kayamori A."/>
            <person name="Aoki K."/>
            <person name="Shiwa Y."/>
            <person name="Matsutani M."/>
            <person name="Fujita N."/>
            <person name="Sugita T."/>
            <person name="Iwasaki W."/>
            <person name="Tanaka N."/>
            <person name="Takashima M."/>
        </authorList>
    </citation>
    <scope>NUCLEOTIDE SEQUENCE</scope>
    <source>
        <strain evidence="3">HIS019</strain>
    </source>
</reference>
<feature type="transmembrane region" description="Helical" evidence="2">
    <location>
        <begin position="45"/>
        <end position="69"/>
    </location>
</feature>
<feature type="transmembrane region" description="Helical" evidence="2">
    <location>
        <begin position="121"/>
        <end position="151"/>
    </location>
</feature>
<keyword evidence="2" id="KW-0812">Transmembrane</keyword>
<keyword evidence="2" id="KW-1133">Transmembrane helix</keyword>